<dbReference type="Pfam" id="PF13730">
    <property type="entry name" value="HTH_36"/>
    <property type="match status" value="1"/>
</dbReference>
<dbReference type="InterPro" id="IPR036388">
    <property type="entry name" value="WH-like_DNA-bd_sf"/>
</dbReference>
<evidence type="ECO:0000313" key="5">
    <source>
        <dbReference type="Proteomes" id="UP001431572"/>
    </source>
</evidence>
<keyword evidence="3" id="KW-0614">Plasmid</keyword>
<evidence type="ECO:0000313" key="3">
    <source>
        <dbReference type="EMBL" id="WJW70225.1"/>
    </source>
</evidence>
<geneLocation type="plasmid" evidence="3 5">
    <name>unnamed1</name>
</geneLocation>
<dbReference type="Proteomes" id="UP000521676">
    <property type="component" value="Unassembled WGS sequence"/>
</dbReference>
<gene>
    <name evidence="2" type="ORF">HXX08_13005</name>
    <name evidence="3" type="ORF">OZ401_004744</name>
</gene>
<reference evidence="3" key="2">
    <citation type="journal article" date="2024" name="Nature">
        <title>Anoxygenic phototroph of the Chloroflexota uses a type I reaction centre.</title>
        <authorList>
            <person name="Tsuji J.M."/>
            <person name="Shaw N.A."/>
            <person name="Nagashima S."/>
            <person name="Venkiteswaran J.J."/>
            <person name="Schiff S.L."/>
            <person name="Watanabe T."/>
            <person name="Fukui M."/>
            <person name="Hanada S."/>
            <person name="Tank M."/>
            <person name="Neufeld J.D."/>
        </authorList>
    </citation>
    <scope>NUCLEOTIDE SEQUENCE</scope>
    <source>
        <strain evidence="3">L227-S17</strain>
        <plasmid evidence="3 5">unnamed1</plasmid>
    </source>
</reference>
<name>A0A8T7M3X8_9CHLR</name>
<feature type="region of interest" description="Disordered" evidence="1">
    <location>
        <begin position="229"/>
        <end position="249"/>
    </location>
</feature>
<dbReference type="EMBL" id="CP128401">
    <property type="protein sequence ID" value="WJW70225.1"/>
    <property type="molecule type" value="Genomic_DNA"/>
</dbReference>
<feature type="compositionally biased region" description="Polar residues" evidence="1">
    <location>
        <begin position="240"/>
        <end position="249"/>
    </location>
</feature>
<proteinExistence type="predicted"/>
<evidence type="ECO:0000313" key="4">
    <source>
        <dbReference type="Proteomes" id="UP000521676"/>
    </source>
</evidence>
<dbReference type="Proteomes" id="UP001431572">
    <property type="component" value="Plasmid unnamed1"/>
</dbReference>
<reference evidence="2 4" key="1">
    <citation type="submission" date="2020-06" db="EMBL/GenBank/DDBJ databases">
        <title>Anoxygenic phototrophic Chloroflexota member uses a Type I reaction center.</title>
        <authorList>
            <person name="Tsuji J.M."/>
            <person name="Shaw N.A."/>
            <person name="Nagashima S."/>
            <person name="Venkiteswaran J."/>
            <person name="Schiff S.L."/>
            <person name="Hanada S."/>
            <person name="Tank M."/>
            <person name="Neufeld J.D."/>
        </authorList>
    </citation>
    <scope>NUCLEOTIDE SEQUENCE [LARGE SCALE GENOMIC DNA]</scope>
    <source>
        <strain evidence="2">L227-S17</strain>
    </source>
</reference>
<protein>
    <submittedName>
        <fullName evidence="2">Helix-turn-helix domain-containing protein</fullName>
    </submittedName>
</protein>
<dbReference type="AlphaFoldDB" id="A0A8T7M3X8"/>
<keyword evidence="5" id="KW-1185">Reference proteome</keyword>
<evidence type="ECO:0000256" key="1">
    <source>
        <dbReference type="SAM" id="MobiDB-lite"/>
    </source>
</evidence>
<dbReference type="RefSeq" id="WP_341472100.1">
    <property type="nucleotide sequence ID" value="NZ_CP128401.1"/>
</dbReference>
<dbReference type="EMBL" id="JACATZ010000001">
    <property type="protein sequence ID" value="NWJ46790.1"/>
    <property type="molecule type" value="Genomic_DNA"/>
</dbReference>
<dbReference type="Gene3D" id="1.10.10.10">
    <property type="entry name" value="Winged helix-like DNA-binding domain superfamily/Winged helix DNA-binding domain"/>
    <property type="match status" value="1"/>
</dbReference>
<accession>A0A8T7M3X8</accession>
<sequence>MPKNTLAYNYSPNLTVPKRTGQFVQIPLELIRESEISPAALKLYMILLSYSGVDNCAYPSQSRLAIDMKLTERRVRTLLVELLEANLVEIIHRAGTSNLYIPLWKAGREVEENFRRERKNSSDNLHEHDLNHVCEKNSVSETIPDTDTGIASKVTLAENTQNDKQISTLLISAGISLVMAQELARVIRQNNRDISYVKLLIETSQEKYIHNPIGFIRFMILRNAEPVNKPVSTRPKQRKSPPSASQTPLDFSKYLTGKYAYLTGTTSGEETIPNTNEEEAQILWQNLRRTLALSGEFPLSILDSGRLRYCSETGRYLPVFVGREDLNSAQGQVLGKALENLLLTGSGYNTTPNTISLCNADI</sequence>
<evidence type="ECO:0000313" key="2">
    <source>
        <dbReference type="EMBL" id="NWJ46790.1"/>
    </source>
</evidence>
<organism evidence="2 4">
    <name type="scientific">Candidatus Chlorohelix allophototropha</name>
    <dbReference type="NCBI Taxonomy" id="3003348"/>
    <lineage>
        <taxon>Bacteria</taxon>
        <taxon>Bacillati</taxon>
        <taxon>Chloroflexota</taxon>
        <taxon>Chloroflexia</taxon>
        <taxon>Candidatus Chloroheliales</taxon>
        <taxon>Candidatus Chloroheliaceae</taxon>
        <taxon>Candidatus Chlorohelix</taxon>
    </lineage>
</organism>